<protein>
    <submittedName>
        <fullName evidence="1">Uncharacterized protein</fullName>
    </submittedName>
</protein>
<keyword evidence="2" id="KW-1185">Reference proteome</keyword>
<evidence type="ECO:0000313" key="2">
    <source>
        <dbReference type="Proteomes" id="UP000274822"/>
    </source>
</evidence>
<accession>A0A433PXB4</accession>
<reference evidence="1 2" key="1">
    <citation type="journal article" date="2018" name="New Phytol.">
        <title>Phylogenomics of Endogonaceae and evolution of mycorrhizas within Mucoromycota.</title>
        <authorList>
            <person name="Chang Y."/>
            <person name="Desiro A."/>
            <person name="Na H."/>
            <person name="Sandor L."/>
            <person name="Lipzen A."/>
            <person name="Clum A."/>
            <person name="Barry K."/>
            <person name="Grigoriev I.V."/>
            <person name="Martin F.M."/>
            <person name="Stajich J.E."/>
            <person name="Smith M.E."/>
            <person name="Bonito G."/>
            <person name="Spatafora J.W."/>
        </authorList>
    </citation>
    <scope>NUCLEOTIDE SEQUENCE [LARGE SCALE GENOMIC DNA]</scope>
    <source>
        <strain evidence="1 2">AD002</strain>
    </source>
</reference>
<evidence type="ECO:0000313" key="1">
    <source>
        <dbReference type="EMBL" id="RUS22185.1"/>
    </source>
</evidence>
<proteinExistence type="predicted"/>
<name>A0A433PXB4_9FUNG</name>
<organism evidence="1 2">
    <name type="scientific">Jimgerdemannia flammicorona</name>
    <dbReference type="NCBI Taxonomy" id="994334"/>
    <lineage>
        <taxon>Eukaryota</taxon>
        <taxon>Fungi</taxon>
        <taxon>Fungi incertae sedis</taxon>
        <taxon>Mucoromycota</taxon>
        <taxon>Mucoromycotina</taxon>
        <taxon>Endogonomycetes</taxon>
        <taxon>Endogonales</taxon>
        <taxon>Endogonaceae</taxon>
        <taxon>Jimgerdemannia</taxon>
    </lineage>
</organism>
<dbReference type="AlphaFoldDB" id="A0A433PXB4"/>
<dbReference type="EMBL" id="RBNJ01020242">
    <property type="protein sequence ID" value="RUS22185.1"/>
    <property type="molecule type" value="Genomic_DNA"/>
</dbReference>
<dbReference type="Proteomes" id="UP000274822">
    <property type="component" value="Unassembled WGS sequence"/>
</dbReference>
<gene>
    <name evidence="1" type="ORF">BC938DRAFT_475268</name>
</gene>
<sequence length="131" mass="14334">MNSQTLRSTTSPCHWAGAAGWASSTRAISTTPGHRAYRTWHKANYAFGRKPLASNESASCSSVLSLCIILHQTGRPGCSGSESEDHIFGLNSMNSPTIAVYYASRYITYLGGRIVLAHVCSFKKREMTKQM</sequence>
<comment type="caution">
    <text evidence="1">The sequence shown here is derived from an EMBL/GenBank/DDBJ whole genome shotgun (WGS) entry which is preliminary data.</text>
</comment>